<dbReference type="GO" id="GO:0009279">
    <property type="term" value="C:cell outer membrane"/>
    <property type="evidence" value="ECO:0007669"/>
    <property type="project" value="UniProtKB-SubCell"/>
</dbReference>
<gene>
    <name evidence="9" type="ORF">BA92_06660</name>
    <name evidence="8" type="ORF">IE90_12255</name>
</gene>
<keyword evidence="4" id="KW-0472">Membrane</keyword>
<dbReference type="InterPro" id="IPR012944">
    <property type="entry name" value="SusD_RagB_dom"/>
</dbReference>
<comment type="similarity">
    <text evidence="2">Belongs to the SusD family.</text>
</comment>
<organism evidence="9 11">
    <name type="scientific">Sanguibacteroides justesenii</name>
    <dbReference type="NCBI Taxonomy" id="1547597"/>
    <lineage>
        <taxon>Bacteria</taxon>
        <taxon>Pseudomonadati</taxon>
        <taxon>Bacteroidota</taxon>
        <taxon>Bacteroidia</taxon>
        <taxon>Bacteroidales</taxon>
        <taxon>Porphyromonadaceae</taxon>
        <taxon>Sanguibacteroides</taxon>
    </lineage>
</organism>
<accession>A0A0C3RE65</accession>
<dbReference type="InterPro" id="IPR033985">
    <property type="entry name" value="SusD-like_N"/>
</dbReference>
<evidence type="ECO:0000313" key="8">
    <source>
        <dbReference type="EMBL" id="KIO42995.1"/>
    </source>
</evidence>
<evidence type="ECO:0000256" key="4">
    <source>
        <dbReference type="ARBA" id="ARBA00023136"/>
    </source>
</evidence>
<dbReference type="Pfam" id="PF07980">
    <property type="entry name" value="SusD_RagB"/>
    <property type="match status" value="1"/>
</dbReference>
<name>A0A0C3RE65_9PORP</name>
<keyword evidence="5" id="KW-0998">Cell outer membrane</keyword>
<reference evidence="8 10" key="2">
    <citation type="submission" date="2014-07" db="EMBL/GenBank/DDBJ databases">
        <title>Porphyromonadaceae bacterium OUH 334697 = ATCC BAA-2682 = DSM 28341 draft genome.</title>
        <authorList>
            <person name="Sydenham T.V."/>
            <person name="Hasman H."/>
            <person name="Justesen U.S."/>
        </authorList>
    </citation>
    <scope>NUCLEOTIDE SEQUENCE [LARGE SCALE GENOMIC DNA]</scope>
    <source>
        <strain evidence="8 10">OUH 334697</strain>
    </source>
</reference>
<protein>
    <submittedName>
        <fullName evidence="9">Uncharacterized protein</fullName>
    </submittedName>
</protein>
<evidence type="ECO:0000256" key="3">
    <source>
        <dbReference type="ARBA" id="ARBA00022729"/>
    </source>
</evidence>
<keyword evidence="11" id="KW-1185">Reference proteome</keyword>
<comment type="subcellular location">
    <subcellularLocation>
        <location evidence="1">Cell outer membrane</location>
    </subcellularLocation>
</comment>
<dbReference type="PROSITE" id="PS51257">
    <property type="entry name" value="PROKAR_LIPOPROTEIN"/>
    <property type="match status" value="1"/>
</dbReference>
<evidence type="ECO:0000313" key="10">
    <source>
        <dbReference type="Proteomes" id="UP000031937"/>
    </source>
</evidence>
<evidence type="ECO:0000313" key="11">
    <source>
        <dbReference type="Proteomes" id="UP000031980"/>
    </source>
</evidence>
<evidence type="ECO:0000256" key="5">
    <source>
        <dbReference type="ARBA" id="ARBA00023237"/>
    </source>
</evidence>
<proteinExistence type="inferred from homology"/>
<sequence>MKEGICNIIWVICCAVMLLSGCDSFLDVQPKGIVEQKKQFEDIQGYRDAMYGIYASMAKPELYGKAMSYGFMDQIGQLFYAKYLGSYQDVEAASKFDYKSQFIEGIIRNIWEKAYEVISYVNNVIENVEKEDVTKDGDYVLIKGEAYALRAFLHFDIMRLFSDNILRHPDAGGIPYAAIFGLENKPVYSLKECYDLVLSDLQKAQEALVGDNTIRNSKANSVYQQNRRSHCNQYAVWGLKARVFHYKGDLDSAAFYAEKVIGARTELALTDAAQYEGVKRYDKDNKELMWGLYTSRLYQIYYDLFLQSDLGQGSVLWVKAGVYDFYEIGSVSADNKDKRFNAFFTSDKGFSNEYVFTRLLSKEEKAYYFTGISLLRLPEMYYILAEATYAKDKDKALEYLNAVRRTRGLKDMILSQVPSFKEFRTALVKERCKEFWGEGQVFFSYKREHMPFMNATNAFEIEPSSAIFNLPWPKNELEYGTKNQ</sequence>
<evidence type="ECO:0000313" key="9">
    <source>
        <dbReference type="EMBL" id="KIO44711.1"/>
    </source>
</evidence>
<evidence type="ECO:0000259" key="7">
    <source>
        <dbReference type="Pfam" id="PF14322"/>
    </source>
</evidence>
<feature type="domain" description="RagB/SusD" evidence="6">
    <location>
        <begin position="342"/>
        <end position="447"/>
    </location>
</feature>
<dbReference type="InterPro" id="IPR011990">
    <property type="entry name" value="TPR-like_helical_dom_sf"/>
</dbReference>
<dbReference type="OrthoDB" id="1097931at2"/>
<dbReference type="Proteomes" id="UP000031980">
    <property type="component" value="Unassembled WGS sequence"/>
</dbReference>
<evidence type="ECO:0000256" key="1">
    <source>
        <dbReference type="ARBA" id="ARBA00004442"/>
    </source>
</evidence>
<dbReference type="EMBL" id="JPIU01000038">
    <property type="protein sequence ID" value="KIO44711.1"/>
    <property type="molecule type" value="Genomic_DNA"/>
</dbReference>
<feature type="domain" description="SusD-like N-terminal" evidence="7">
    <location>
        <begin position="103"/>
        <end position="209"/>
    </location>
</feature>
<dbReference type="RefSeq" id="WP_041504127.1">
    <property type="nucleotide sequence ID" value="NZ_JPIT01000032.1"/>
</dbReference>
<dbReference type="Proteomes" id="UP000031937">
    <property type="component" value="Unassembled WGS sequence"/>
</dbReference>
<comment type="caution">
    <text evidence="9">The sequence shown here is derived from an EMBL/GenBank/DDBJ whole genome shotgun (WGS) entry which is preliminary data.</text>
</comment>
<evidence type="ECO:0000256" key="2">
    <source>
        <dbReference type="ARBA" id="ARBA00006275"/>
    </source>
</evidence>
<reference evidence="9 11" key="1">
    <citation type="submission" date="2014-07" db="EMBL/GenBank/DDBJ databases">
        <title>Porphyromonadaceae bacterium OUH 308042 = ATCC BAA-2681 = DSM 28342 draft genome.</title>
        <authorList>
            <person name="Sydenham T.V."/>
            <person name="Hasman H."/>
            <person name="Justensen U.S."/>
        </authorList>
    </citation>
    <scope>NUCLEOTIDE SEQUENCE [LARGE SCALE GENOMIC DNA]</scope>
    <source>
        <strain evidence="9 11">OUH 308042</strain>
    </source>
</reference>
<keyword evidence="3" id="KW-0732">Signal</keyword>
<dbReference type="EMBL" id="JPIT01000032">
    <property type="protein sequence ID" value="KIO42995.1"/>
    <property type="molecule type" value="Genomic_DNA"/>
</dbReference>
<evidence type="ECO:0000259" key="6">
    <source>
        <dbReference type="Pfam" id="PF07980"/>
    </source>
</evidence>
<dbReference type="SUPFAM" id="SSF48452">
    <property type="entry name" value="TPR-like"/>
    <property type="match status" value="1"/>
</dbReference>
<dbReference type="AlphaFoldDB" id="A0A0C3RE65"/>
<dbReference type="Gene3D" id="1.25.40.390">
    <property type="match status" value="1"/>
</dbReference>
<dbReference type="Pfam" id="PF14322">
    <property type="entry name" value="SusD-like_3"/>
    <property type="match status" value="1"/>
</dbReference>